<dbReference type="AlphaFoldDB" id="A0A383TDY6"/>
<gene>
    <name evidence="3" type="ORF">TART1_0670</name>
</gene>
<organism evidence="3 4">
    <name type="scientific">Trichococcus shcherbakoviae</name>
    <dbReference type="NCBI Taxonomy" id="2094020"/>
    <lineage>
        <taxon>Bacteria</taxon>
        <taxon>Bacillati</taxon>
        <taxon>Bacillota</taxon>
        <taxon>Bacilli</taxon>
        <taxon>Lactobacillales</taxon>
        <taxon>Carnobacteriaceae</taxon>
        <taxon>Trichococcus</taxon>
    </lineage>
</organism>
<evidence type="ECO:0000259" key="2">
    <source>
        <dbReference type="PROSITE" id="PS51780"/>
    </source>
</evidence>
<protein>
    <recommendedName>
        <fullName evidence="2">GW domain-containing protein</fullName>
    </recommendedName>
</protein>
<keyword evidence="1" id="KW-0732">Signal</keyword>
<feature type="domain" description="GW" evidence="2">
    <location>
        <begin position="59"/>
        <end position="137"/>
    </location>
</feature>
<reference evidence="4" key="1">
    <citation type="submission" date="2018-05" db="EMBL/GenBank/DDBJ databases">
        <authorList>
            <person name="Strepis N."/>
        </authorList>
    </citation>
    <scope>NUCLEOTIDE SEQUENCE [LARGE SCALE GENOMIC DNA]</scope>
</reference>
<feature type="domain" description="GW" evidence="2">
    <location>
        <begin position="558"/>
        <end position="636"/>
    </location>
</feature>
<evidence type="ECO:0000313" key="3">
    <source>
        <dbReference type="EMBL" id="SYZ77899.1"/>
    </source>
</evidence>
<dbReference type="InterPro" id="IPR025987">
    <property type="entry name" value="GW_dom"/>
</dbReference>
<dbReference type="Proteomes" id="UP000262072">
    <property type="component" value="Unassembled WGS sequence"/>
</dbReference>
<dbReference type="PROSITE" id="PS51780">
    <property type="entry name" value="GW"/>
    <property type="match status" value="7"/>
</dbReference>
<dbReference type="Pfam" id="PF13457">
    <property type="entry name" value="GW"/>
    <property type="match status" value="7"/>
</dbReference>
<feature type="domain" description="GW" evidence="2">
    <location>
        <begin position="225"/>
        <end position="303"/>
    </location>
</feature>
<dbReference type="OrthoDB" id="9763643at2"/>
<feature type="domain" description="GW" evidence="2">
    <location>
        <begin position="392"/>
        <end position="470"/>
    </location>
</feature>
<dbReference type="InterPro" id="IPR038200">
    <property type="entry name" value="GW_dom_sf"/>
</dbReference>
<dbReference type="RefSeq" id="WP_119092627.1">
    <property type="nucleotide sequence ID" value="NZ_UNRR01000009.1"/>
</dbReference>
<name>A0A383TDY6_9LACT</name>
<dbReference type="EMBL" id="UNRR01000009">
    <property type="protein sequence ID" value="SYZ77899.1"/>
    <property type="molecule type" value="Genomic_DNA"/>
</dbReference>
<feature type="domain" description="GW" evidence="2">
    <location>
        <begin position="475"/>
        <end position="553"/>
    </location>
</feature>
<evidence type="ECO:0000256" key="1">
    <source>
        <dbReference type="ARBA" id="ARBA00022729"/>
    </source>
</evidence>
<dbReference type="Gene3D" id="2.30.30.170">
    <property type="match status" value="7"/>
</dbReference>
<dbReference type="SUPFAM" id="SSF82057">
    <property type="entry name" value="Prokaryotic SH3-related domain"/>
    <property type="match status" value="7"/>
</dbReference>
<proteinExistence type="predicted"/>
<accession>A0A383TDY6</accession>
<sequence>MRKVLRKVKSQWAVLGVMGATVVALGTMNIPQAVAAELNGVPVTETSLTTDTVFVKIVSTTAVDYDAIISRGTDGINTKPWGTEGFETIGYSADYLNAAVSVSQEQVADNGVTWALVSKNGQEIGWIAKGALTVQNYAKIVSETAVDYAAIISRGTDAINTAPWGAKGYQTIGSSAGYVGKTVDVTKEQVTDYGVTWALVSLNGKELGWIAKNALTVQNYAQITKETVVDYPAIISRGTDAINTAPWGARGYQTIGSSADYVGKTVDVTKEQVTDYGVTWALVSLDGKEIGWIAKNALSVQTYAQITKETAVDYPATISRGTDAINTAPWGARGYQTIGTSAEYVGKTVDVTKEQVTDYGVTWAQISLNGKMLGWIAKDALDSQKTYAKIVTETGVYYPATITRGTDAINTAPWGVRGYQTIGSSAGYVGKTVDVTKEQVTDYGVTWSQISMNGEVLGWIAKDALNIKQYEQDSSETYVEYPAIIRRGTDAINTAPWGTVGFQTIGSSATYIGKRVDVTREKVTDDGVTWALVYLDYMKLGWIAKDALEEGKYVQVLSSTEVAYDAIVTRGTDGINDQPWGTNGFVTLGTSADYLDSLVNVVREEVTDNGVTWVLMYKDAHPIGWVDKTALTVKVYEGDQINRVSLSEVQTMVDDISPYFETGISYDHAHIMITGDYMDIYDNYNNNYMWNDYDSSVNQLINAIDERGWDGIVTGYWNAFEIYIPINQ</sequence>
<evidence type="ECO:0000313" key="4">
    <source>
        <dbReference type="Proteomes" id="UP000262072"/>
    </source>
</evidence>
<feature type="domain" description="GW" evidence="2">
    <location>
        <begin position="308"/>
        <end position="386"/>
    </location>
</feature>
<feature type="domain" description="GW" evidence="2">
    <location>
        <begin position="142"/>
        <end position="220"/>
    </location>
</feature>